<dbReference type="HOGENOM" id="CLU_083287_2_5_11"/>
<dbReference type="InterPro" id="IPR036388">
    <property type="entry name" value="WH-like_DNA-bd_sf"/>
</dbReference>
<dbReference type="Gene3D" id="1.10.10.10">
    <property type="entry name" value="Winged helix-like DNA-binding domain superfamily/Winged helix DNA-binding domain"/>
    <property type="match status" value="1"/>
</dbReference>
<protein>
    <submittedName>
        <fullName evidence="2">Regulatory protein MarR</fullName>
    </submittedName>
</protein>
<dbReference type="GO" id="GO:0003700">
    <property type="term" value="F:DNA-binding transcription factor activity"/>
    <property type="evidence" value="ECO:0007669"/>
    <property type="project" value="InterPro"/>
</dbReference>
<dbReference type="PANTHER" id="PTHR33164:SF104">
    <property type="entry name" value="TRANSCRIPTIONAL REGULATORY PROTEIN"/>
    <property type="match status" value="1"/>
</dbReference>
<dbReference type="Pfam" id="PF12802">
    <property type="entry name" value="MarR_2"/>
    <property type="match status" value="1"/>
</dbReference>
<evidence type="ECO:0000259" key="1">
    <source>
        <dbReference type="PROSITE" id="PS50995"/>
    </source>
</evidence>
<feature type="domain" description="HTH marR-type" evidence="1">
    <location>
        <begin position="20"/>
        <end position="152"/>
    </location>
</feature>
<dbReference type="KEGG" id="pdx:Psed_4410"/>
<dbReference type="OrthoDB" id="3237509at2"/>
<accession>F4CYJ7</accession>
<dbReference type="AlphaFoldDB" id="F4CYJ7"/>
<evidence type="ECO:0000313" key="2">
    <source>
        <dbReference type="EMBL" id="AEA26567.1"/>
    </source>
</evidence>
<dbReference type="SUPFAM" id="SSF46785">
    <property type="entry name" value="Winged helix' DNA-binding domain"/>
    <property type="match status" value="1"/>
</dbReference>
<dbReference type="InterPro" id="IPR036390">
    <property type="entry name" value="WH_DNA-bd_sf"/>
</dbReference>
<name>F4CYJ7_PSEUX</name>
<dbReference type="EMBL" id="CP002593">
    <property type="protein sequence ID" value="AEA26567.1"/>
    <property type="molecule type" value="Genomic_DNA"/>
</dbReference>
<dbReference type="GO" id="GO:0006950">
    <property type="term" value="P:response to stress"/>
    <property type="evidence" value="ECO:0007669"/>
    <property type="project" value="TreeGrafter"/>
</dbReference>
<sequence length="163" mass="17779">MRTHKVYAHGVTEDSGVAAWAALLRTHAAVVRALEHELEQTQNMPLAWYDVLLELNSAPDRRLRMAELGERAVLSRSRVSRIVDELARAGLAAREPDPNDRRGSWAVITDAGRARLRAAAPGYLDGIARHFADHLTAQERAAITTGLTRVLDAAAGSDAAARR</sequence>
<dbReference type="PROSITE" id="PS50995">
    <property type="entry name" value="HTH_MARR_2"/>
    <property type="match status" value="1"/>
</dbReference>
<keyword evidence="3" id="KW-1185">Reference proteome</keyword>
<dbReference type="SMART" id="SM00347">
    <property type="entry name" value="HTH_MARR"/>
    <property type="match status" value="1"/>
</dbReference>
<dbReference type="InterPro" id="IPR000835">
    <property type="entry name" value="HTH_MarR-typ"/>
</dbReference>
<dbReference type="eggNOG" id="COG1846">
    <property type="taxonomic scope" value="Bacteria"/>
</dbReference>
<dbReference type="InterPro" id="IPR039422">
    <property type="entry name" value="MarR/SlyA-like"/>
</dbReference>
<dbReference type="Proteomes" id="UP000007809">
    <property type="component" value="Chromosome"/>
</dbReference>
<dbReference type="STRING" id="675635.Psed_4410"/>
<organism evidence="2 3">
    <name type="scientific">Pseudonocardia dioxanivorans (strain ATCC 55486 / DSM 44775 / JCM 13855 / CB1190)</name>
    <dbReference type="NCBI Taxonomy" id="675635"/>
    <lineage>
        <taxon>Bacteria</taxon>
        <taxon>Bacillati</taxon>
        <taxon>Actinomycetota</taxon>
        <taxon>Actinomycetes</taxon>
        <taxon>Pseudonocardiales</taxon>
        <taxon>Pseudonocardiaceae</taxon>
        <taxon>Pseudonocardia</taxon>
    </lineage>
</organism>
<gene>
    <name evidence="2" type="ordered locus">Psed_4410</name>
</gene>
<reference evidence="2 3" key="1">
    <citation type="journal article" date="2011" name="J. Bacteriol.">
        <title>Genome sequence of the 1,4-dioxane-degrading Pseudonocardia dioxanivorans strain CB1190.</title>
        <authorList>
            <person name="Sales C.M."/>
            <person name="Mahendra S."/>
            <person name="Grostern A."/>
            <person name="Parales R.E."/>
            <person name="Goodwin L.A."/>
            <person name="Woyke T."/>
            <person name="Nolan M."/>
            <person name="Lapidus A."/>
            <person name="Chertkov O."/>
            <person name="Ovchinnikova G."/>
            <person name="Sczyrba A."/>
            <person name="Alvarez-Cohen L."/>
        </authorList>
    </citation>
    <scope>NUCLEOTIDE SEQUENCE [LARGE SCALE GENOMIC DNA]</scope>
    <source>
        <strain evidence="3">ATCC 55486 / DSM 44775 / JCM 13855 / CB1190</strain>
    </source>
</reference>
<dbReference type="PANTHER" id="PTHR33164">
    <property type="entry name" value="TRANSCRIPTIONAL REGULATOR, MARR FAMILY"/>
    <property type="match status" value="1"/>
</dbReference>
<evidence type="ECO:0000313" key="3">
    <source>
        <dbReference type="Proteomes" id="UP000007809"/>
    </source>
</evidence>
<proteinExistence type="predicted"/>